<evidence type="ECO:0000313" key="2">
    <source>
        <dbReference type="Proteomes" id="UP000515804"/>
    </source>
</evidence>
<name>A0A7G9STT4_9GAMM</name>
<dbReference type="RefSeq" id="WP_187553773.1">
    <property type="nucleotide sequence ID" value="NZ_BMZL01000002.1"/>
</dbReference>
<dbReference type="KEGG" id="tcn:H9L16_06820"/>
<reference evidence="1 2" key="1">
    <citation type="submission" date="2020-08" db="EMBL/GenBank/DDBJ databases">
        <title>Genome sequence of Thermomonas carbonis KCTC 42013T.</title>
        <authorList>
            <person name="Hyun D.-W."/>
            <person name="Bae J.-W."/>
        </authorList>
    </citation>
    <scope>NUCLEOTIDE SEQUENCE [LARGE SCALE GENOMIC DNA]</scope>
    <source>
        <strain evidence="1 2">KCTC 42013</strain>
    </source>
</reference>
<accession>A0A7G9STT4</accession>
<gene>
    <name evidence="1" type="ORF">H9L16_06820</name>
</gene>
<organism evidence="1 2">
    <name type="scientific">Thermomonas carbonis</name>
    <dbReference type="NCBI Taxonomy" id="1463158"/>
    <lineage>
        <taxon>Bacteria</taxon>
        <taxon>Pseudomonadati</taxon>
        <taxon>Pseudomonadota</taxon>
        <taxon>Gammaproteobacteria</taxon>
        <taxon>Lysobacterales</taxon>
        <taxon>Lysobacteraceae</taxon>
        <taxon>Thermomonas</taxon>
    </lineage>
</organism>
<sequence>MAANLAIFRFDGKNPVAGCHGTLPMIAVVRPCVLIAVATGALLLAACGRGQPAPAKPEPPVATDTPPATSPARIVAVVPPPKPVAYKVEGGADDWHGTGIVCDFEKPFQLKGGGLTVYFTPTSKDGGTYKYDGHLSGFGVRGGEAYSVEWIGSAPVRMKGWGVGTVMTPIGPQSDNGVEHYTIERSTEPCPAA</sequence>
<dbReference type="EMBL" id="CP060719">
    <property type="protein sequence ID" value="QNN71259.1"/>
    <property type="molecule type" value="Genomic_DNA"/>
</dbReference>
<protein>
    <submittedName>
        <fullName evidence="1">Uncharacterized protein</fullName>
    </submittedName>
</protein>
<proteinExistence type="predicted"/>
<evidence type="ECO:0000313" key="1">
    <source>
        <dbReference type="EMBL" id="QNN71259.1"/>
    </source>
</evidence>
<dbReference type="AlphaFoldDB" id="A0A7G9STT4"/>
<keyword evidence="2" id="KW-1185">Reference proteome</keyword>
<dbReference type="Proteomes" id="UP000515804">
    <property type="component" value="Chromosome"/>
</dbReference>